<protein>
    <submittedName>
        <fullName evidence="2">Sugar phosphate isomerase</fullName>
    </submittedName>
</protein>
<evidence type="ECO:0000313" key="3">
    <source>
        <dbReference type="Proteomes" id="UP000054623"/>
    </source>
</evidence>
<feature type="domain" description="Xylose isomerase-like TIM barrel" evidence="1">
    <location>
        <begin position="26"/>
        <end position="238"/>
    </location>
</feature>
<dbReference type="AlphaFoldDB" id="A0A0W1JK78"/>
<dbReference type="RefSeq" id="WP_011460668.1">
    <property type="nucleotide sequence ID" value="NZ_LOCK01000017.1"/>
</dbReference>
<sequence length="276" mass="31827">MMVPEQKIGIFSWFGFVLPFGERISLIQEAGFTGTSLWWEDEEEPFPMPKERMPALVREKGLILENIHVPWCDANALWSDDQALRREIIARHKQWIEDCARFEIPLLVMHLCDGENPPEPNEYGVASMGELARAAEEQGVRIAVENTRRRDSVDYVLQHIASRALGFCFDSSHHRLTDQEDFQLLRTWGDRLMTTHLSDNDGLKDRHWLPGHGVIDWVRVADAFPRLYKDFLTLEVYPTPLEGQGRPEEFLARAYDRITGIRALIEQAQKSAQGMV</sequence>
<dbReference type="PANTHER" id="PTHR12110">
    <property type="entry name" value="HYDROXYPYRUVATE ISOMERASE"/>
    <property type="match status" value="1"/>
</dbReference>
<dbReference type="GO" id="GO:0016853">
    <property type="term" value="F:isomerase activity"/>
    <property type="evidence" value="ECO:0007669"/>
    <property type="project" value="UniProtKB-KW"/>
</dbReference>
<evidence type="ECO:0000313" key="2">
    <source>
        <dbReference type="EMBL" id="KTE91877.1"/>
    </source>
</evidence>
<dbReference type="OrthoDB" id="9801960at2"/>
<organism evidence="2 3">
    <name type="scientific">Desulfitobacterium hafniense</name>
    <name type="common">Desulfitobacterium frappieri</name>
    <dbReference type="NCBI Taxonomy" id="49338"/>
    <lineage>
        <taxon>Bacteria</taxon>
        <taxon>Bacillati</taxon>
        <taxon>Bacillota</taxon>
        <taxon>Clostridia</taxon>
        <taxon>Eubacteriales</taxon>
        <taxon>Desulfitobacteriaceae</taxon>
        <taxon>Desulfitobacterium</taxon>
    </lineage>
</organism>
<dbReference type="Gene3D" id="3.20.20.150">
    <property type="entry name" value="Divalent-metal-dependent TIM barrel enzymes"/>
    <property type="match status" value="1"/>
</dbReference>
<gene>
    <name evidence="2" type="ORF">AT727_02800</name>
</gene>
<dbReference type="SUPFAM" id="SSF51658">
    <property type="entry name" value="Xylose isomerase-like"/>
    <property type="match status" value="1"/>
</dbReference>
<name>A0A0W1JK78_DESHA</name>
<dbReference type="InterPro" id="IPR036237">
    <property type="entry name" value="Xyl_isomerase-like_sf"/>
</dbReference>
<comment type="caution">
    <text evidence="2">The sequence shown here is derived from an EMBL/GenBank/DDBJ whole genome shotgun (WGS) entry which is preliminary data.</text>
</comment>
<dbReference type="EMBL" id="LOCK01000017">
    <property type="protein sequence ID" value="KTE91877.1"/>
    <property type="molecule type" value="Genomic_DNA"/>
</dbReference>
<proteinExistence type="predicted"/>
<dbReference type="Proteomes" id="UP000054623">
    <property type="component" value="Unassembled WGS sequence"/>
</dbReference>
<reference evidence="2 3" key="1">
    <citation type="submission" date="2015-12" db="EMBL/GenBank/DDBJ databases">
        <title>Draft Genome Sequence of Desulfitobacterium hafniense Strain DH, a Sulfate-reducing Bacterium Isolated from Paddy Soils.</title>
        <authorList>
            <person name="Bao P."/>
            <person name="Zhang X."/>
            <person name="Li G."/>
        </authorList>
    </citation>
    <scope>NUCLEOTIDE SEQUENCE [LARGE SCALE GENOMIC DNA]</scope>
    <source>
        <strain evidence="2 3">DH</strain>
    </source>
</reference>
<keyword evidence="2" id="KW-0413">Isomerase</keyword>
<accession>A0A0W1JK78</accession>
<dbReference type="InterPro" id="IPR050312">
    <property type="entry name" value="IolE/XylAMocC-like"/>
</dbReference>
<dbReference type="InterPro" id="IPR013022">
    <property type="entry name" value="Xyl_isomerase-like_TIM-brl"/>
</dbReference>
<dbReference type="Pfam" id="PF01261">
    <property type="entry name" value="AP_endonuc_2"/>
    <property type="match status" value="1"/>
</dbReference>
<evidence type="ECO:0000259" key="1">
    <source>
        <dbReference type="Pfam" id="PF01261"/>
    </source>
</evidence>